<dbReference type="PANTHER" id="PTHR23015">
    <property type="entry name" value="UNCHARACTERIZED C.ELEGANS PROTEIN"/>
    <property type="match status" value="1"/>
</dbReference>
<dbReference type="HOGENOM" id="CLU_030831_3_1_1"/>
<dbReference type="AGR" id="WB:WBGene00008616"/>
<dbReference type="PROSITE" id="PS50181">
    <property type="entry name" value="FBOX"/>
    <property type="match status" value="1"/>
</dbReference>
<sequence length="313" mass="36832">MSEICSKTQHRTIISPTFLDLPLDIFDLILGRLKPMELLKSRDVCKSLRSAVDSFGFRFDSIDFHFQDEHVTIVLQDDGKRELQINAEHFTKSSLRILLKHASALNFYDETMDRYDVIGSFIKILKSEQCIKVKEIKLSRFSFENVLTILPFFDAQELQIIDLLTSVLASHFELITHLSQWKNSKSLNFPRNIDSKEVSHMFHFENFNIKMLNFDTQAAVKMRDDLMRRSTFKSCSIVFNKFESPSNIELAKVFRPDCTGGYKRYRDDTGDDEFAIKYSNDHLYYFSIKCEYGWQYEFTFSVTRLFSDQFPMF</sequence>
<evidence type="ECO:0000313" key="4">
    <source>
        <dbReference type="WormBase" id="F09C6.2"/>
    </source>
</evidence>
<dbReference type="AlphaFoldDB" id="O45329"/>
<dbReference type="Proteomes" id="UP000001940">
    <property type="component" value="Chromosome V"/>
</dbReference>
<dbReference type="SMART" id="SM00256">
    <property type="entry name" value="FBOX"/>
    <property type="match status" value="1"/>
</dbReference>
<dbReference type="InterPro" id="IPR001810">
    <property type="entry name" value="F-box_dom"/>
</dbReference>
<dbReference type="PhylomeDB" id="O45329"/>
<evidence type="ECO:0000313" key="2">
    <source>
        <dbReference type="EMBL" id="CAB04070.2"/>
    </source>
</evidence>
<dbReference type="KEGG" id="cel:CELE_F09C6.2"/>
<keyword evidence="3" id="KW-1185">Reference proteome</keyword>
<dbReference type="GeneID" id="184231"/>
<name>O45329_CAEEL</name>
<evidence type="ECO:0000313" key="3">
    <source>
        <dbReference type="Proteomes" id="UP000001940"/>
    </source>
</evidence>
<dbReference type="SMR" id="O45329"/>
<reference evidence="2 3" key="1">
    <citation type="journal article" date="1998" name="Science">
        <title>Genome sequence of the nematode C. elegans: a platform for investigating biology.</title>
        <authorList>
            <consortium name="The C. elegans sequencing consortium"/>
            <person name="Sulson J.E."/>
            <person name="Waterston R."/>
        </authorList>
    </citation>
    <scope>NUCLEOTIDE SEQUENCE [LARGE SCALE GENOMIC DNA]</scope>
    <source>
        <strain evidence="2 3">Bristol N2</strain>
    </source>
</reference>
<dbReference type="RefSeq" id="NP_507267.2">
    <property type="nucleotide sequence ID" value="NM_074866.3"/>
</dbReference>
<feature type="domain" description="F-box" evidence="1">
    <location>
        <begin position="15"/>
        <end position="62"/>
    </location>
</feature>
<dbReference type="PANTHER" id="PTHR23015:SF4">
    <property type="entry name" value="DUF38 DOMAIN-CONTAINING PROTEIN-RELATED"/>
    <property type="match status" value="1"/>
</dbReference>
<dbReference type="EMBL" id="BX284605">
    <property type="protein sequence ID" value="CAB04070.2"/>
    <property type="molecule type" value="Genomic_DNA"/>
</dbReference>
<dbReference type="InterPro" id="IPR002900">
    <property type="entry name" value="DUF38/FTH_CAE_spp"/>
</dbReference>
<accession>O45329</accession>
<dbReference type="PIR" id="T20648">
    <property type="entry name" value="T20648"/>
</dbReference>
<evidence type="ECO:0000259" key="1">
    <source>
        <dbReference type="PROSITE" id="PS50181"/>
    </source>
</evidence>
<dbReference type="CTD" id="184231"/>
<gene>
    <name evidence="2 4" type="primary">fbxa-44</name>
    <name evidence="2" type="ORF">CELE_F09C6.2</name>
    <name evidence="4" type="ORF">F09C6.2</name>
</gene>
<dbReference type="UCSC" id="F09C6.2">
    <property type="organism name" value="c. elegans"/>
</dbReference>
<dbReference type="CDD" id="cd22150">
    <property type="entry name" value="F-box_CeFBXA-like"/>
    <property type="match status" value="1"/>
</dbReference>
<dbReference type="WormBase" id="F09C6.2">
    <property type="protein sequence ID" value="CE38321"/>
    <property type="gene ID" value="WBGene00008616"/>
    <property type="gene designation" value="fbxa-44"/>
</dbReference>
<proteinExistence type="predicted"/>
<dbReference type="Bgee" id="WBGene00008616">
    <property type="expression patterns" value="Expressed in larva and 1 other cell type or tissue"/>
</dbReference>
<protein>
    <submittedName>
        <fullName evidence="2">F-box domain-containing protein</fullName>
    </submittedName>
</protein>
<dbReference type="InParanoid" id="O45329"/>
<dbReference type="InterPro" id="IPR040161">
    <property type="entry name" value="FB224"/>
</dbReference>
<dbReference type="SUPFAM" id="SSF81383">
    <property type="entry name" value="F-box domain"/>
    <property type="match status" value="1"/>
</dbReference>
<dbReference type="Pfam" id="PF00646">
    <property type="entry name" value="F-box"/>
    <property type="match status" value="1"/>
</dbReference>
<organism evidence="2 3">
    <name type="scientific">Caenorhabditis elegans</name>
    <dbReference type="NCBI Taxonomy" id="6239"/>
    <lineage>
        <taxon>Eukaryota</taxon>
        <taxon>Metazoa</taxon>
        <taxon>Ecdysozoa</taxon>
        <taxon>Nematoda</taxon>
        <taxon>Chromadorea</taxon>
        <taxon>Rhabditida</taxon>
        <taxon>Rhabditina</taxon>
        <taxon>Rhabditomorpha</taxon>
        <taxon>Rhabditoidea</taxon>
        <taxon>Rhabditidae</taxon>
        <taxon>Peloderinae</taxon>
        <taxon>Caenorhabditis</taxon>
    </lineage>
</organism>
<dbReference type="Pfam" id="PF01827">
    <property type="entry name" value="FTH"/>
    <property type="match status" value="1"/>
</dbReference>
<dbReference type="PaxDb" id="6239-F09C6.2"/>
<dbReference type="InterPro" id="IPR036047">
    <property type="entry name" value="F-box-like_dom_sf"/>
</dbReference>